<evidence type="ECO:0000256" key="2">
    <source>
        <dbReference type="ARBA" id="ARBA00023002"/>
    </source>
</evidence>
<keyword evidence="7" id="KW-1185">Reference proteome</keyword>
<dbReference type="GO" id="GO:0016491">
    <property type="term" value="F:oxidoreductase activity"/>
    <property type="evidence" value="ECO:0007669"/>
    <property type="project" value="UniProtKB-KW"/>
</dbReference>
<dbReference type="InterPro" id="IPR000683">
    <property type="entry name" value="Gfo/Idh/MocA-like_OxRdtase_N"/>
</dbReference>
<name>A0A4S4FJ63_9MICO</name>
<dbReference type="AlphaFoldDB" id="A0A4S4FJ63"/>
<dbReference type="EMBL" id="SSSM01000005">
    <property type="protein sequence ID" value="THG29245.1"/>
    <property type="molecule type" value="Genomic_DNA"/>
</dbReference>
<evidence type="ECO:0000259" key="4">
    <source>
        <dbReference type="Pfam" id="PF01408"/>
    </source>
</evidence>
<dbReference type="InterPro" id="IPR055170">
    <property type="entry name" value="GFO_IDH_MocA-like_dom"/>
</dbReference>
<evidence type="ECO:0000313" key="6">
    <source>
        <dbReference type="EMBL" id="THG29245.1"/>
    </source>
</evidence>
<evidence type="ECO:0000259" key="5">
    <source>
        <dbReference type="Pfam" id="PF22725"/>
    </source>
</evidence>
<dbReference type="PANTHER" id="PTHR43708">
    <property type="entry name" value="CONSERVED EXPRESSED OXIDOREDUCTASE (EUROFUNG)"/>
    <property type="match status" value="1"/>
</dbReference>
<gene>
    <name evidence="6" type="ORF">E6C64_10960</name>
</gene>
<dbReference type="Gene3D" id="3.30.360.10">
    <property type="entry name" value="Dihydrodipicolinate Reductase, domain 2"/>
    <property type="match status" value="1"/>
</dbReference>
<dbReference type="Proteomes" id="UP000309133">
    <property type="component" value="Unassembled WGS sequence"/>
</dbReference>
<dbReference type="Pfam" id="PF22725">
    <property type="entry name" value="GFO_IDH_MocA_C3"/>
    <property type="match status" value="1"/>
</dbReference>
<evidence type="ECO:0000256" key="1">
    <source>
        <dbReference type="ARBA" id="ARBA00010928"/>
    </source>
</evidence>
<dbReference type="InterPro" id="IPR051317">
    <property type="entry name" value="Gfo/Idh/MocA_oxidoreduct"/>
</dbReference>
<dbReference type="Pfam" id="PF01408">
    <property type="entry name" value="GFO_IDH_MocA"/>
    <property type="match status" value="1"/>
</dbReference>
<feature type="domain" description="Gfo/Idh/MocA-like oxidoreductase N-terminal" evidence="4">
    <location>
        <begin position="6"/>
        <end position="124"/>
    </location>
</feature>
<keyword evidence="3" id="KW-0520">NAD</keyword>
<dbReference type="GO" id="GO:0000166">
    <property type="term" value="F:nucleotide binding"/>
    <property type="evidence" value="ECO:0007669"/>
    <property type="project" value="InterPro"/>
</dbReference>
<accession>A0A4S4FJ63</accession>
<sequence>MNSPLSVGIIGFGLAGRVFHAPFIATHPDLELALVATSSSERAAEARAQHPGVEIVASPDDLLDRAGELDLVVLASPAHVHLEQGLAAFAAGASVVVDKPFAPSVDAAEQLIAAAESAGRLLAVFQNRRWDGDFRTVRRLVDEGALGAVFRFESTFERWGGPTRQRWQDTTTMEQGAGITFDLGSHLVDQALQLFGPAKLARAELRIVRDGGVSDDDAVLILEHDGGVVSHLIVSRVAGQTGPRFRVLGSEAAYSVDGLDNQEPFLKEQRWPGSEGFGVTPEHEWGRIGVGEELRSVPTETGDYPAFYAAVAASIRTRSPFPVDPRDALAVVRILEEAHRLSPVG</sequence>
<evidence type="ECO:0000313" key="7">
    <source>
        <dbReference type="Proteomes" id="UP000309133"/>
    </source>
</evidence>
<comment type="caution">
    <text evidence="6">The sequence shown here is derived from an EMBL/GenBank/DDBJ whole genome shotgun (WGS) entry which is preliminary data.</text>
</comment>
<keyword evidence="2" id="KW-0560">Oxidoreductase</keyword>
<protein>
    <submittedName>
        <fullName evidence="6">Oxidoreductase</fullName>
    </submittedName>
</protein>
<reference evidence="6 7" key="1">
    <citation type="submission" date="2019-04" db="EMBL/GenBank/DDBJ databases">
        <authorList>
            <person name="Jiang L."/>
        </authorList>
    </citation>
    <scope>NUCLEOTIDE SEQUENCE [LARGE SCALE GENOMIC DNA]</scope>
    <source>
        <strain evidence="6 7">YIM 131853</strain>
    </source>
</reference>
<dbReference type="PANTHER" id="PTHR43708:SF5">
    <property type="entry name" value="CONSERVED EXPRESSED OXIDOREDUCTASE (EUROFUNG)-RELATED"/>
    <property type="match status" value="1"/>
</dbReference>
<dbReference type="SUPFAM" id="SSF51735">
    <property type="entry name" value="NAD(P)-binding Rossmann-fold domains"/>
    <property type="match status" value="1"/>
</dbReference>
<evidence type="ECO:0000256" key="3">
    <source>
        <dbReference type="ARBA" id="ARBA00023027"/>
    </source>
</evidence>
<dbReference type="InterPro" id="IPR036291">
    <property type="entry name" value="NAD(P)-bd_dom_sf"/>
</dbReference>
<feature type="domain" description="GFO/IDH/MocA-like oxidoreductase" evidence="5">
    <location>
        <begin position="134"/>
        <end position="254"/>
    </location>
</feature>
<comment type="similarity">
    <text evidence="1">Belongs to the Gfo/Idh/MocA family.</text>
</comment>
<organism evidence="6 7">
    <name type="scientific">Naasia lichenicola</name>
    <dbReference type="NCBI Taxonomy" id="2565933"/>
    <lineage>
        <taxon>Bacteria</taxon>
        <taxon>Bacillati</taxon>
        <taxon>Actinomycetota</taxon>
        <taxon>Actinomycetes</taxon>
        <taxon>Micrococcales</taxon>
        <taxon>Microbacteriaceae</taxon>
        <taxon>Naasia</taxon>
    </lineage>
</organism>
<dbReference type="OrthoDB" id="256869at2"/>
<dbReference type="RefSeq" id="WP_136427576.1">
    <property type="nucleotide sequence ID" value="NZ_SSSM01000005.1"/>
</dbReference>
<dbReference type="SUPFAM" id="SSF55347">
    <property type="entry name" value="Glyceraldehyde-3-phosphate dehydrogenase-like, C-terminal domain"/>
    <property type="match status" value="1"/>
</dbReference>
<proteinExistence type="inferred from homology"/>
<dbReference type="Gene3D" id="3.40.50.720">
    <property type="entry name" value="NAD(P)-binding Rossmann-like Domain"/>
    <property type="match status" value="1"/>
</dbReference>